<evidence type="ECO:0000313" key="1">
    <source>
        <dbReference type="EMBL" id="MBX64970.1"/>
    </source>
</evidence>
<dbReference type="EMBL" id="GGEC01084486">
    <property type="protein sequence ID" value="MBX64970.1"/>
    <property type="molecule type" value="Transcribed_RNA"/>
</dbReference>
<accession>A0A2P2QD90</accession>
<name>A0A2P2QD90_RHIMU</name>
<protein>
    <submittedName>
        <fullName evidence="1">Uncharacterized protein</fullName>
    </submittedName>
</protein>
<organism evidence="1">
    <name type="scientific">Rhizophora mucronata</name>
    <name type="common">Asiatic mangrove</name>
    <dbReference type="NCBI Taxonomy" id="61149"/>
    <lineage>
        <taxon>Eukaryota</taxon>
        <taxon>Viridiplantae</taxon>
        <taxon>Streptophyta</taxon>
        <taxon>Embryophyta</taxon>
        <taxon>Tracheophyta</taxon>
        <taxon>Spermatophyta</taxon>
        <taxon>Magnoliopsida</taxon>
        <taxon>eudicotyledons</taxon>
        <taxon>Gunneridae</taxon>
        <taxon>Pentapetalae</taxon>
        <taxon>rosids</taxon>
        <taxon>fabids</taxon>
        <taxon>Malpighiales</taxon>
        <taxon>Rhizophoraceae</taxon>
        <taxon>Rhizophora</taxon>
    </lineage>
</organism>
<reference evidence="1" key="1">
    <citation type="submission" date="2018-02" db="EMBL/GenBank/DDBJ databases">
        <title>Rhizophora mucronata_Transcriptome.</title>
        <authorList>
            <person name="Meera S.P."/>
            <person name="Sreeshan A."/>
            <person name="Augustine A."/>
        </authorList>
    </citation>
    <scope>NUCLEOTIDE SEQUENCE</scope>
    <source>
        <tissue evidence="1">Leaf</tissue>
    </source>
</reference>
<proteinExistence type="predicted"/>
<sequence length="13" mass="1500">MRLIVSKIVIITN</sequence>